<keyword evidence="3 6" id="KW-1133">Transmembrane helix</keyword>
<reference evidence="8" key="1">
    <citation type="journal article" date="2021" name="Nat. Commun.">
        <title>Genetic determinants of endophytism in the Arabidopsis root mycobiome.</title>
        <authorList>
            <person name="Mesny F."/>
            <person name="Miyauchi S."/>
            <person name="Thiergart T."/>
            <person name="Pickel B."/>
            <person name="Atanasova L."/>
            <person name="Karlsson M."/>
            <person name="Huettel B."/>
            <person name="Barry K.W."/>
            <person name="Haridas S."/>
            <person name="Chen C."/>
            <person name="Bauer D."/>
            <person name="Andreopoulos W."/>
            <person name="Pangilinan J."/>
            <person name="LaButti K."/>
            <person name="Riley R."/>
            <person name="Lipzen A."/>
            <person name="Clum A."/>
            <person name="Drula E."/>
            <person name="Henrissat B."/>
            <person name="Kohler A."/>
            <person name="Grigoriev I.V."/>
            <person name="Martin F.M."/>
            <person name="Hacquard S."/>
        </authorList>
    </citation>
    <scope>NUCLEOTIDE SEQUENCE</scope>
    <source>
        <strain evidence="8">MPI-CAGE-CH-0235</strain>
    </source>
</reference>
<dbReference type="InterPro" id="IPR049326">
    <property type="entry name" value="Rhodopsin_dom_fungi"/>
</dbReference>
<proteinExistence type="inferred from homology"/>
<evidence type="ECO:0000256" key="4">
    <source>
        <dbReference type="ARBA" id="ARBA00023136"/>
    </source>
</evidence>
<evidence type="ECO:0000256" key="2">
    <source>
        <dbReference type="ARBA" id="ARBA00022692"/>
    </source>
</evidence>
<dbReference type="GO" id="GO:0016020">
    <property type="term" value="C:membrane"/>
    <property type="evidence" value="ECO:0007669"/>
    <property type="project" value="UniProtKB-SubCell"/>
</dbReference>
<comment type="caution">
    <text evidence="8">The sequence shown here is derived from an EMBL/GenBank/DDBJ whole genome shotgun (WGS) entry which is preliminary data.</text>
</comment>
<feature type="transmembrane region" description="Helical" evidence="6">
    <location>
        <begin position="252"/>
        <end position="275"/>
    </location>
</feature>
<feature type="transmembrane region" description="Helical" evidence="6">
    <location>
        <begin position="212"/>
        <end position="232"/>
    </location>
</feature>
<feature type="transmembrane region" description="Helical" evidence="6">
    <location>
        <begin position="178"/>
        <end position="200"/>
    </location>
</feature>
<keyword evidence="9" id="KW-1185">Reference proteome</keyword>
<sequence length="294" mass="33033">MEVLDEAGPPHSSEDIGPTLIAYVVCLVALSVVFIALRLYIRLRIIRNFGMDDWALVLTMVIIISCVAGMVVVVRFGLGRHMDSLSRSTQGVILTMIWFISIGYHFTIMVLKSAFLLQFRRAFPLPTFQRLCDIFLGFIACWTVAGIIASITICLPISEQWTPESLEPQRLCRARTRWWLAHGIMHVITDCIIFFMPLPLLNSLPMPRIHKIILIGVFGLGFLTCAISAARITTLHAALQSQDASWDMARTVFWTFGEVACAVLCLCIPTLRPLLIARCFTMRCPQPYRLLASS</sequence>
<dbReference type="PANTHER" id="PTHR33048:SF47">
    <property type="entry name" value="INTEGRAL MEMBRANE PROTEIN-RELATED"/>
    <property type="match status" value="1"/>
</dbReference>
<dbReference type="OrthoDB" id="3648173at2759"/>
<organism evidence="8 9">
    <name type="scientific">Stachybotrys elegans</name>
    <dbReference type="NCBI Taxonomy" id="80388"/>
    <lineage>
        <taxon>Eukaryota</taxon>
        <taxon>Fungi</taxon>
        <taxon>Dikarya</taxon>
        <taxon>Ascomycota</taxon>
        <taxon>Pezizomycotina</taxon>
        <taxon>Sordariomycetes</taxon>
        <taxon>Hypocreomycetidae</taxon>
        <taxon>Hypocreales</taxon>
        <taxon>Stachybotryaceae</taxon>
        <taxon>Stachybotrys</taxon>
    </lineage>
</organism>
<evidence type="ECO:0000313" key="9">
    <source>
        <dbReference type="Proteomes" id="UP000813444"/>
    </source>
</evidence>
<dbReference type="EMBL" id="JAGPNK010000018">
    <property type="protein sequence ID" value="KAH7305548.1"/>
    <property type="molecule type" value="Genomic_DNA"/>
</dbReference>
<feature type="transmembrane region" description="Helical" evidence="6">
    <location>
        <begin position="96"/>
        <end position="119"/>
    </location>
</feature>
<feature type="transmembrane region" description="Helical" evidence="6">
    <location>
        <begin position="20"/>
        <end position="41"/>
    </location>
</feature>
<dbReference type="Proteomes" id="UP000813444">
    <property type="component" value="Unassembled WGS sequence"/>
</dbReference>
<comment type="similarity">
    <text evidence="5">Belongs to the SAT4 family.</text>
</comment>
<dbReference type="PANTHER" id="PTHR33048">
    <property type="entry name" value="PTH11-LIKE INTEGRAL MEMBRANE PROTEIN (AFU_ORTHOLOGUE AFUA_5G11245)"/>
    <property type="match status" value="1"/>
</dbReference>
<comment type="subcellular location">
    <subcellularLocation>
        <location evidence="1">Membrane</location>
        <topology evidence="1">Multi-pass membrane protein</topology>
    </subcellularLocation>
</comment>
<evidence type="ECO:0000256" key="3">
    <source>
        <dbReference type="ARBA" id="ARBA00022989"/>
    </source>
</evidence>
<feature type="transmembrane region" description="Helical" evidence="6">
    <location>
        <begin position="131"/>
        <end position="158"/>
    </location>
</feature>
<accession>A0A8K0SES8</accession>
<evidence type="ECO:0000256" key="5">
    <source>
        <dbReference type="ARBA" id="ARBA00038359"/>
    </source>
</evidence>
<protein>
    <recommendedName>
        <fullName evidence="7">Rhodopsin domain-containing protein</fullName>
    </recommendedName>
</protein>
<keyword evidence="4 6" id="KW-0472">Membrane</keyword>
<feature type="domain" description="Rhodopsin" evidence="7">
    <location>
        <begin position="37"/>
        <end position="275"/>
    </location>
</feature>
<evidence type="ECO:0000259" key="7">
    <source>
        <dbReference type="Pfam" id="PF20684"/>
    </source>
</evidence>
<evidence type="ECO:0000256" key="1">
    <source>
        <dbReference type="ARBA" id="ARBA00004141"/>
    </source>
</evidence>
<dbReference type="Pfam" id="PF20684">
    <property type="entry name" value="Fung_rhodopsin"/>
    <property type="match status" value="1"/>
</dbReference>
<keyword evidence="2 6" id="KW-0812">Transmembrane</keyword>
<feature type="transmembrane region" description="Helical" evidence="6">
    <location>
        <begin position="53"/>
        <end position="76"/>
    </location>
</feature>
<name>A0A8K0SES8_9HYPO</name>
<evidence type="ECO:0000313" key="8">
    <source>
        <dbReference type="EMBL" id="KAH7305548.1"/>
    </source>
</evidence>
<evidence type="ECO:0000256" key="6">
    <source>
        <dbReference type="SAM" id="Phobius"/>
    </source>
</evidence>
<dbReference type="InterPro" id="IPR052337">
    <property type="entry name" value="SAT4-like"/>
</dbReference>
<dbReference type="AlphaFoldDB" id="A0A8K0SES8"/>
<gene>
    <name evidence="8" type="ORF">B0I35DRAFT_471622</name>
</gene>